<sequence>MKKTLLTLGICGVIALTGCKDQDAGEDIYKESGNTVNISDRPDLYNRNLGDNKQQRAEEYGYVRHQKSPVPGENVTRNQEILSLDREALANTISLMAIQIPEVKDCATLVTDEEVLIAYEADTKDRKATADQVKRSAMSFVPRFFHVYVADDKKMIRDIENLSPLDSDSVGIESTIDATIKEMLQYPQGYRINNDENENGEYENGMNDDMDRDDIHESMDQGQNNK</sequence>
<dbReference type="RefSeq" id="WP_343798083.1">
    <property type="nucleotide sequence ID" value="NZ_BAAADJ010000017.1"/>
</dbReference>
<evidence type="ECO:0000313" key="2">
    <source>
        <dbReference type="EMBL" id="GAA0326752.1"/>
    </source>
</evidence>
<feature type="region of interest" description="Disordered" evidence="1">
    <location>
        <begin position="191"/>
        <end position="226"/>
    </location>
</feature>
<keyword evidence="3" id="KW-1185">Reference proteome</keyword>
<feature type="compositionally biased region" description="Acidic residues" evidence="1">
    <location>
        <begin position="195"/>
        <end position="212"/>
    </location>
</feature>
<organism evidence="2 3">
    <name type="scientific">Bacillus carboniphilus</name>
    <dbReference type="NCBI Taxonomy" id="86663"/>
    <lineage>
        <taxon>Bacteria</taxon>
        <taxon>Bacillati</taxon>
        <taxon>Bacillota</taxon>
        <taxon>Bacilli</taxon>
        <taxon>Bacillales</taxon>
        <taxon>Bacillaceae</taxon>
        <taxon>Bacillus</taxon>
    </lineage>
</organism>
<keyword evidence="2" id="KW-0449">Lipoprotein</keyword>
<evidence type="ECO:0000256" key="1">
    <source>
        <dbReference type="SAM" id="MobiDB-lite"/>
    </source>
</evidence>
<name>A0ABP3FUY0_9BACI</name>
<reference evidence="3" key="1">
    <citation type="journal article" date="2019" name="Int. J. Syst. Evol. Microbiol.">
        <title>The Global Catalogue of Microorganisms (GCM) 10K type strain sequencing project: providing services to taxonomists for standard genome sequencing and annotation.</title>
        <authorList>
            <consortium name="The Broad Institute Genomics Platform"/>
            <consortium name="The Broad Institute Genome Sequencing Center for Infectious Disease"/>
            <person name="Wu L."/>
            <person name="Ma J."/>
        </authorList>
    </citation>
    <scope>NUCLEOTIDE SEQUENCE [LARGE SCALE GENOMIC DNA]</scope>
    <source>
        <strain evidence="3">JCM 9731</strain>
    </source>
</reference>
<comment type="caution">
    <text evidence="2">The sequence shown here is derived from an EMBL/GenBank/DDBJ whole genome shotgun (WGS) entry which is preliminary data.</text>
</comment>
<dbReference type="Pfam" id="PF09580">
    <property type="entry name" value="Spore_YhcN_YlaJ"/>
    <property type="match status" value="1"/>
</dbReference>
<proteinExistence type="predicted"/>
<dbReference type="Proteomes" id="UP001500782">
    <property type="component" value="Unassembled WGS sequence"/>
</dbReference>
<dbReference type="PROSITE" id="PS51257">
    <property type="entry name" value="PROKAR_LIPOPROTEIN"/>
    <property type="match status" value="1"/>
</dbReference>
<dbReference type="InterPro" id="IPR019076">
    <property type="entry name" value="Spore_lipoprot_YhcN/YlaJ-like"/>
</dbReference>
<protein>
    <submittedName>
        <fullName evidence="2">YhcN/YlaJ family sporulation lipoprotein</fullName>
    </submittedName>
</protein>
<gene>
    <name evidence="2" type="ORF">GCM10008967_16600</name>
</gene>
<evidence type="ECO:0000313" key="3">
    <source>
        <dbReference type="Proteomes" id="UP001500782"/>
    </source>
</evidence>
<accession>A0ABP3FUY0</accession>
<dbReference type="EMBL" id="BAAADJ010000017">
    <property type="protein sequence ID" value="GAA0326752.1"/>
    <property type="molecule type" value="Genomic_DNA"/>
</dbReference>